<name>A0AAV2VNC0_9VIBR</name>
<accession>A0AAV2VNC0</accession>
<protein>
    <recommendedName>
        <fullName evidence="4">Pilus assembly protein FlpD</fullName>
    </recommendedName>
</protein>
<dbReference type="Proteomes" id="UP000018211">
    <property type="component" value="Unassembled WGS sequence"/>
</dbReference>
<comment type="caution">
    <text evidence="2">The sequence shown here is derived from an EMBL/GenBank/DDBJ whole genome shotgun (WGS) entry which is preliminary data.</text>
</comment>
<evidence type="ECO:0000313" key="2">
    <source>
        <dbReference type="EMBL" id="CCO46142.1"/>
    </source>
</evidence>
<evidence type="ECO:0008006" key="4">
    <source>
        <dbReference type="Google" id="ProtNLM"/>
    </source>
</evidence>
<feature type="signal peptide" evidence="1">
    <location>
        <begin position="1"/>
        <end position="21"/>
    </location>
</feature>
<dbReference type="EMBL" id="CAOF01000077">
    <property type="protein sequence ID" value="CCO46142.1"/>
    <property type="molecule type" value="Genomic_DNA"/>
</dbReference>
<gene>
    <name evidence="2" type="ORF">VIBNISOn1_1680020</name>
</gene>
<keyword evidence="1" id="KW-0732">Signal</keyword>
<sequence length="187" mass="20756">MMKQLKLCSVALLLPAMVACVAPNQVLPHHSYTDTAEFNANRETLPVVLDQLTAPLIHREEVGVINITLQGSSLSQSAKQEIESHLSNKLLMQVELEHTPGVEETMQGDIEVNFVPDTCRYNKSAVPVTPQACQQLRNQYFSVSNKVAWHQGNTYQEHNTALSTGAVQRLYNNQIKSAEKQSVTGED</sequence>
<reference evidence="2 3" key="1">
    <citation type="journal article" date="2013" name="ISME J.">
        <title>Comparative genomics of pathogenic lineages of Vibrio nigripulchritudo identifies virulence-associated traits.</title>
        <authorList>
            <person name="Goudenege D."/>
            <person name="Labreuche Y."/>
            <person name="Krin E."/>
            <person name="Ansquer D."/>
            <person name="Mangenot S."/>
            <person name="Calteau A."/>
            <person name="Medigue C."/>
            <person name="Mazel D."/>
            <person name="Polz M.F."/>
            <person name="Le Roux F."/>
        </authorList>
    </citation>
    <scope>NUCLEOTIDE SEQUENCE [LARGE SCALE GENOMIC DNA]</scope>
    <source>
        <strain evidence="2 3">SOn1</strain>
    </source>
</reference>
<dbReference type="AlphaFoldDB" id="A0AAV2VNC0"/>
<evidence type="ECO:0000256" key="1">
    <source>
        <dbReference type="SAM" id="SignalP"/>
    </source>
</evidence>
<evidence type="ECO:0000313" key="3">
    <source>
        <dbReference type="Proteomes" id="UP000018211"/>
    </source>
</evidence>
<dbReference type="PROSITE" id="PS51257">
    <property type="entry name" value="PROKAR_LIPOPROTEIN"/>
    <property type="match status" value="1"/>
</dbReference>
<feature type="chain" id="PRO_5043472400" description="Pilus assembly protein FlpD" evidence="1">
    <location>
        <begin position="22"/>
        <end position="187"/>
    </location>
</feature>
<organism evidence="2 3">
    <name type="scientific">Vibrio nigripulchritudo SOn1</name>
    <dbReference type="NCBI Taxonomy" id="1238450"/>
    <lineage>
        <taxon>Bacteria</taxon>
        <taxon>Pseudomonadati</taxon>
        <taxon>Pseudomonadota</taxon>
        <taxon>Gammaproteobacteria</taxon>
        <taxon>Vibrionales</taxon>
        <taxon>Vibrionaceae</taxon>
        <taxon>Vibrio</taxon>
    </lineage>
</organism>
<proteinExistence type="predicted"/>